<reference evidence="2 3" key="1">
    <citation type="submission" date="2019-07" db="EMBL/GenBank/DDBJ databases">
        <authorList>
            <person name="Duangmal K."/>
            <person name="Teo W.F.A."/>
        </authorList>
    </citation>
    <scope>NUCLEOTIDE SEQUENCE [LARGE SCALE GENOMIC DNA]</scope>
    <source>
        <strain evidence="2 3">TBRC 6029</strain>
    </source>
</reference>
<keyword evidence="3" id="KW-1185">Reference proteome</keyword>
<dbReference type="EMBL" id="VJWX01000013">
    <property type="protein sequence ID" value="TVT61476.1"/>
    <property type="molecule type" value="Genomic_DNA"/>
</dbReference>
<reference evidence="2 3" key="2">
    <citation type="submission" date="2019-08" db="EMBL/GenBank/DDBJ databases">
        <title>Amycolatopsis acidicola sp. nov., isolated from peat swamp forest soil.</title>
        <authorList>
            <person name="Srisuk N."/>
        </authorList>
    </citation>
    <scope>NUCLEOTIDE SEQUENCE [LARGE SCALE GENOMIC DNA]</scope>
    <source>
        <strain evidence="2 3">TBRC 6029</strain>
    </source>
</reference>
<keyword evidence="2" id="KW-0808">Transferase</keyword>
<dbReference type="AlphaFoldDB" id="A0A558DKD8"/>
<dbReference type="PANTHER" id="PTHR43861">
    <property type="entry name" value="TRANS-ACONITATE 2-METHYLTRANSFERASE-RELATED"/>
    <property type="match status" value="1"/>
</dbReference>
<comment type="caution">
    <text evidence="2">The sequence shown here is derived from an EMBL/GenBank/DDBJ whole genome shotgun (WGS) entry which is preliminary data.</text>
</comment>
<keyword evidence="2" id="KW-0489">Methyltransferase</keyword>
<sequence>MAPTTDELDRIRAEQTAVWNAVSEGWSRWSADFERAASAVSELLIRMGGVRPGHSVLDFGTGLGDPALTAADVTGPTGRVVGVDLSPAMIELARTRAAGRDGVEFVVGDADAAPGGQDVVLSRWALPLTGDPEATARALRAALVPGGVLAAAVWGRPPSVPMIALGFATVADHLALDPPPPGGPGPFALADPAVLRDTVAAAGFRDVEVTEHVVGFTLDSPDAFARFTLDVLPPRLRRLADSVPKGVRRALEEAAERRLTPAGEVDLTSVCRCVRAVA</sequence>
<name>A0A558DKD8_9PSEU</name>
<feature type="domain" description="Methyltransferase" evidence="1">
    <location>
        <begin position="53"/>
        <end position="151"/>
    </location>
</feature>
<dbReference type="Pfam" id="PF13847">
    <property type="entry name" value="Methyltransf_31"/>
    <property type="match status" value="1"/>
</dbReference>
<evidence type="ECO:0000259" key="1">
    <source>
        <dbReference type="Pfam" id="PF13847"/>
    </source>
</evidence>
<dbReference type="Gene3D" id="3.40.50.150">
    <property type="entry name" value="Vaccinia Virus protein VP39"/>
    <property type="match status" value="1"/>
</dbReference>
<dbReference type="Proteomes" id="UP000320011">
    <property type="component" value="Unassembled WGS sequence"/>
</dbReference>
<dbReference type="InterPro" id="IPR025714">
    <property type="entry name" value="Methyltranfer_dom"/>
</dbReference>
<dbReference type="InterPro" id="IPR029063">
    <property type="entry name" value="SAM-dependent_MTases_sf"/>
</dbReference>
<accession>A0A558DKD8</accession>
<dbReference type="SUPFAM" id="SSF53335">
    <property type="entry name" value="S-adenosyl-L-methionine-dependent methyltransferases"/>
    <property type="match status" value="1"/>
</dbReference>
<protein>
    <submittedName>
        <fullName evidence="2">Class I SAM-dependent methyltransferase</fullName>
    </submittedName>
</protein>
<proteinExistence type="predicted"/>
<evidence type="ECO:0000313" key="2">
    <source>
        <dbReference type="EMBL" id="TVT61476.1"/>
    </source>
</evidence>
<dbReference type="RefSeq" id="WP_144585684.1">
    <property type="nucleotide sequence ID" value="NZ_VJWX01000013.1"/>
</dbReference>
<evidence type="ECO:0000313" key="3">
    <source>
        <dbReference type="Proteomes" id="UP000320011"/>
    </source>
</evidence>
<dbReference type="GO" id="GO:0008168">
    <property type="term" value="F:methyltransferase activity"/>
    <property type="evidence" value="ECO:0007669"/>
    <property type="project" value="UniProtKB-KW"/>
</dbReference>
<dbReference type="GO" id="GO:0032259">
    <property type="term" value="P:methylation"/>
    <property type="evidence" value="ECO:0007669"/>
    <property type="project" value="UniProtKB-KW"/>
</dbReference>
<dbReference type="CDD" id="cd02440">
    <property type="entry name" value="AdoMet_MTases"/>
    <property type="match status" value="1"/>
</dbReference>
<dbReference type="OrthoDB" id="9795634at2"/>
<gene>
    <name evidence="2" type="ORF">FNH05_02890</name>
</gene>
<organism evidence="2 3">
    <name type="scientific">Amycolatopsis rhizosphaerae</name>
    <dbReference type="NCBI Taxonomy" id="2053003"/>
    <lineage>
        <taxon>Bacteria</taxon>
        <taxon>Bacillati</taxon>
        <taxon>Actinomycetota</taxon>
        <taxon>Actinomycetes</taxon>
        <taxon>Pseudonocardiales</taxon>
        <taxon>Pseudonocardiaceae</taxon>
        <taxon>Amycolatopsis</taxon>
    </lineage>
</organism>
<dbReference type="PANTHER" id="PTHR43861:SF1">
    <property type="entry name" value="TRANS-ACONITATE 2-METHYLTRANSFERASE"/>
    <property type="match status" value="1"/>
</dbReference>